<evidence type="ECO:0000313" key="3">
    <source>
        <dbReference type="Proteomes" id="UP001259803"/>
    </source>
</evidence>
<feature type="coiled-coil region" evidence="1">
    <location>
        <begin position="37"/>
        <end position="64"/>
    </location>
</feature>
<name>A0ABU2ZJ75_9SPHN</name>
<evidence type="ECO:0000313" key="2">
    <source>
        <dbReference type="EMBL" id="MDT0576078.1"/>
    </source>
</evidence>
<dbReference type="EMBL" id="JAVRHS010000005">
    <property type="protein sequence ID" value="MDT0576078.1"/>
    <property type="molecule type" value="Genomic_DNA"/>
</dbReference>
<accession>A0ABU2ZJ75</accession>
<dbReference type="RefSeq" id="WP_311340657.1">
    <property type="nucleotide sequence ID" value="NZ_JAVRHS010000005.1"/>
</dbReference>
<comment type="caution">
    <text evidence="2">The sequence shown here is derived from an EMBL/GenBank/DDBJ whole genome shotgun (WGS) entry which is preliminary data.</text>
</comment>
<organism evidence="2 3">
    <name type="scientific">Croceicoccus esteveae</name>
    <dbReference type="NCBI Taxonomy" id="3075597"/>
    <lineage>
        <taxon>Bacteria</taxon>
        <taxon>Pseudomonadati</taxon>
        <taxon>Pseudomonadota</taxon>
        <taxon>Alphaproteobacteria</taxon>
        <taxon>Sphingomonadales</taxon>
        <taxon>Erythrobacteraceae</taxon>
        <taxon>Croceicoccus</taxon>
    </lineage>
</organism>
<dbReference type="Proteomes" id="UP001259803">
    <property type="component" value="Unassembled WGS sequence"/>
</dbReference>
<reference evidence="2 3" key="1">
    <citation type="submission" date="2023-09" db="EMBL/GenBank/DDBJ databases">
        <authorList>
            <person name="Rey-Velasco X."/>
        </authorList>
    </citation>
    <scope>NUCLEOTIDE SEQUENCE [LARGE SCALE GENOMIC DNA]</scope>
    <source>
        <strain evidence="2 3">F390</strain>
    </source>
</reference>
<sequence>MGFWTAAVLIVLIVFLAQVRRVRNEANPAALPDEQEVQELKDRVEALQGRVETLERIATEERRRIGLAQDIEALREPDRT</sequence>
<evidence type="ECO:0008006" key="4">
    <source>
        <dbReference type="Google" id="ProtNLM"/>
    </source>
</evidence>
<evidence type="ECO:0000256" key="1">
    <source>
        <dbReference type="SAM" id="Coils"/>
    </source>
</evidence>
<keyword evidence="3" id="KW-1185">Reference proteome</keyword>
<keyword evidence="1" id="KW-0175">Coiled coil</keyword>
<protein>
    <recommendedName>
        <fullName evidence="4">Phage shock protein B</fullName>
    </recommendedName>
</protein>
<gene>
    <name evidence="2" type="ORF">RM533_07745</name>
</gene>
<proteinExistence type="predicted"/>